<feature type="non-terminal residue" evidence="2">
    <location>
        <position position="1"/>
    </location>
</feature>
<keyword evidence="3" id="KW-1185">Reference proteome</keyword>
<comment type="caution">
    <text evidence="2">The sequence shown here is derived from an EMBL/GenBank/DDBJ whole genome shotgun (WGS) entry which is preliminary data.</text>
</comment>
<dbReference type="Proteomes" id="UP001219518">
    <property type="component" value="Unassembled WGS sequence"/>
</dbReference>
<proteinExistence type="predicted"/>
<dbReference type="Pfam" id="PF10551">
    <property type="entry name" value="MULE"/>
    <property type="match status" value="1"/>
</dbReference>
<accession>A0AAE1LKF2</accession>
<evidence type="ECO:0000313" key="2">
    <source>
        <dbReference type="EMBL" id="KAK3922760.1"/>
    </source>
</evidence>
<dbReference type="AlphaFoldDB" id="A0AAE1LKF2"/>
<reference evidence="2" key="1">
    <citation type="submission" date="2021-07" db="EMBL/GenBank/DDBJ databases">
        <authorList>
            <person name="Catto M.A."/>
            <person name="Jacobson A."/>
            <person name="Kennedy G."/>
            <person name="Labadie P."/>
            <person name="Hunt B.G."/>
            <person name="Srinivasan R."/>
        </authorList>
    </citation>
    <scope>NUCLEOTIDE SEQUENCE</scope>
    <source>
        <strain evidence="2">PL_HMW_Pooled</strain>
        <tissue evidence="2">Head</tissue>
    </source>
</reference>
<reference evidence="2" key="2">
    <citation type="journal article" date="2023" name="BMC Genomics">
        <title>Pest status, molecular evolution, and epigenetic factors derived from the genome assembly of Frankliniella fusca, a thysanopteran phytovirus vector.</title>
        <authorList>
            <person name="Catto M.A."/>
            <person name="Labadie P.E."/>
            <person name="Jacobson A.L."/>
            <person name="Kennedy G.G."/>
            <person name="Srinivasan R."/>
            <person name="Hunt B.G."/>
        </authorList>
    </citation>
    <scope>NUCLEOTIDE SEQUENCE</scope>
    <source>
        <strain evidence="2">PL_HMW_Pooled</strain>
    </source>
</reference>
<name>A0AAE1LKF2_9NEOP</name>
<protein>
    <submittedName>
        <fullName evidence="2">Tyrosine recombinase</fullName>
    </submittedName>
</protein>
<feature type="domain" description="MULE transposase" evidence="1">
    <location>
        <begin position="209"/>
        <end position="301"/>
    </location>
</feature>
<dbReference type="EMBL" id="JAHWGI010001108">
    <property type="protein sequence ID" value="KAK3922760.1"/>
    <property type="molecule type" value="Genomic_DNA"/>
</dbReference>
<sequence length="419" mass="48298">LFCAPSSMGEVQAFPGRQRGSLIFHANDGFHYNLREVRHDTNRARLRCRKYKKNGLGCFGTANVSLVTGLLRHSQPHNHAPDLLLEEDMDLRRNMIEEARTNVFGKRIQAILNQWKLNTPNVMLASRFTTVRMKSSMYFARSSNYPNIPKTLLHLGLLLLDANFRQLCETVDRNDFIFQGIVGYHHDNTLSLVFASRRMLDFLGTRVTLHCDGTFKKRSRKPEMAQIWNIVTKYGDNIICLVRVLMSSRTIPAYRAVLQHLKTLVPNMSPRIVHCDFELAEIAAWRLEFPNIRISGCLWHFSVAFSTTAREEGFARLAKENDFVFSSIAALCAVPMLPKNLMWAGVVEIWNEVQANGYVQLRTLFEHFERYWLPRIDELCVFNLPSRTNNCSESDNRAIATALPQNRPNCWHLIGMFIY</sequence>
<evidence type="ECO:0000313" key="3">
    <source>
        <dbReference type="Proteomes" id="UP001219518"/>
    </source>
</evidence>
<evidence type="ECO:0000259" key="1">
    <source>
        <dbReference type="Pfam" id="PF10551"/>
    </source>
</evidence>
<dbReference type="InterPro" id="IPR018289">
    <property type="entry name" value="MULE_transposase_dom"/>
</dbReference>
<gene>
    <name evidence="2" type="ORF">KUF71_000162</name>
</gene>
<organism evidence="2 3">
    <name type="scientific">Frankliniella fusca</name>
    <dbReference type="NCBI Taxonomy" id="407009"/>
    <lineage>
        <taxon>Eukaryota</taxon>
        <taxon>Metazoa</taxon>
        <taxon>Ecdysozoa</taxon>
        <taxon>Arthropoda</taxon>
        <taxon>Hexapoda</taxon>
        <taxon>Insecta</taxon>
        <taxon>Pterygota</taxon>
        <taxon>Neoptera</taxon>
        <taxon>Paraneoptera</taxon>
        <taxon>Thysanoptera</taxon>
        <taxon>Terebrantia</taxon>
        <taxon>Thripoidea</taxon>
        <taxon>Thripidae</taxon>
        <taxon>Frankliniella</taxon>
    </lineage>
</organism>